<evidence type="ECO:0000259" key="4">
    <source>
        <dbReference type="Pfam" id="PF13947"/>
    </source>
</evidence>
<evidence type="ECO:0000256" key="2">
    <source>
        <dbReference type="ARBA" id="ARBA00022729"/>
    </source>
</evidence>
<keyword evidence="5" id="KW-0808">Transferase</keyword>
<proteinExistence type="predicted"/>
<dbReference type="ExpressionAtlas" id="A0A2K3MAB6">
    <property type="expression patterns" value="baseline"/>
</dbReference>
<comment type="subcellular location">
    <subcellularLocation>
        <location evidence="1">Membrane</location>
        <topology evidence="1">Single-pass membrane protein</topology>
    </subcellularLocation>
</comment>
<reference evidence="5 6" key="2">
    <citation type="journal article" date="2017" name="Front. Plant Sci.">
        <title>Gene Classification and Mining of Molecular Markers Useful in Red Clover (Trifolium pratense) Breeding.</title>
        <authorList>
            <person name="Istvanek J."/>
            <person name="Dluhosova J."/>
            <person name="Dluhos P."/>
            <person name="Patkova L."/>
            <person name="Nedelnik J."/>
            <person name="Repkova J."/>
        </authorList>
    </citation>
    <scope>NUCLEOTIDE SEQUENCE [LARGE SCALE GENOMIC DNA]</scope>
    <source>
        <strain evidence="6">cv. Tatra</strain>
        <tissue evidence="5">Young leaves</tissue>
    </source>
</reference>
<dbReference type="GO" id="GO:0030247">
    <property type="term" value="F:polysaccharide binding"/>
    <property type="evidence" value="ECO:0007669"/>
    <property type="project" value="InterPro"/>
</dbReference>
<name>A0A2K3MAB6_TRIPR</name>
<evidence type="ECO:0000313" key="5">
    <source>
        <dbReference type="EMBL" id="PNX87726.1"/>
    </source>
</evidence>
<keyword evidence="2 3" id="KW-0732">Signal</keyword>
<sequence length="173" mass="19661">MASCASATLTLAVVLIILIFLYNNVYGDGDEQQLQLQRQQQQQQSCSTKCGVHNISYPFRLEDSPKKCGDERYGANCINSTLYSLFGNSFYVDSDNKSLSELRLGDGCHIEFMYLTSWPLEVGHGGGGSNNNMSCKDIRNMMFYGFELSWINGLCKYGWELCAFQFQKYLDWL</sequence>
<feature type="non-terminal residue" evidence="5">
    <location>
        <position position="173"/>
    </location>
</feature>
<comment type="caution">
    <text evidence="5">The sequence shown here is derived from an EMBL/GenBank/DDBJ whole genome shotgun (WGS) entry which is preliminary data.</text>
</comment>
<evidence type="ECO:0000256" key="3">
    <source>
        <dbReference type="SAM" id="SignalP"/>
    </source>
</evidence>
<keyword evidence="5" id="KW-0418">Kinase</keyword>
<dbReference type="Pfam" id="PF13947">
    <property type="entry name" value="GUB_WAK_bind"/>
    <property type="match status" value="1"/>
</dbReference>
<dbReference type="PANTHER" id="PTHR33138:SF30">
    <property type="entry name" value="LEAF RUST 10 DISEASE-RESISTANCE LOCUS RECEPTOR-LIKE PROTEIN KINASE-LIKE 2.7"/>
    <property type="match status" value="1"/>
</dbReference>
<feature type="signal peptide" evidence="3">
    <location>
        <begin position="1"/>
        <end position="27"/>
    </location>
</feature>
<evidence type="ECO:0000256" key="1">
    <source>
        <dbReference type="ARBA" id="ARBA00004167"/>
    </source>
</evidence>
<evidence type="ECO:0000313" key="6">
    <source>
        <dbReference type="Proteomes" id="UP000236291"/>
    </source>
</evidence>
<organism evidence="5 6">
    <name type="scientific">Trifolium pratense</name>
    <name type="common">Red clover</name>
    <dbReference type="NCBI Taxonomy" id="57577"/>
    <lineage>
        <taxon>Eukaryota</taxon>
        <taxon>Viridiplantae</taxon>
        <taxon>Streptophyta</taxon>
        <taxon>Embryophyta</taxon>
        <taxon>Tracheophyta</taxon>
        <taxon>Spermatophyta</taxon>
        <taxon>Magnoliopsida</taxon>
        <taxon>eudicotyledons</taxon>
        <taxon>Gunneridae</taxon>
        <taxon>Pentapetalae</taxon>
        <taxon>rosids</taxon>
        <taxon>fabids</taxon>
        <taxon>Fabales</taxon>
        <taxon>Fabaceae</taxon>
        <taxon>Papilionoideae</taxon>
        <taxon>50 kb inversion clade</taxon>
        <taxon>NPAAA clade</taxon>
        <taxon>Hologalegina</taxon>
        <taxon>IRL clade</taxon>
        <taxon>Trifolieae</taxon>
        <taxon>Trifolium</taxon>
    </lineage>
</organism>
<dbReference type="Proteomes" id="UP000236291">
    <property type="component" value="Unassembled WGS sequence"/>
</dbReference>
<dbReference type="GO" id="GO:0016020">
    <property type="term" value="C:membrane"/>
    <property type="evidence" value="ECO:0007669"/>
    <property type="project" value="UniProtKB-SubCell"/>
</dbReference>
<accession>A0A2K3MAB6</accession>
<dbReference type="PANTHER" id="PTHR33138">
    <property type="entry name" value="OS01G0690200 PROTEIN"/>
    <property type="match status" value="1"/>
</dbReference>
<gene>
    <name evidence="5" type="ORF">L195_g043820</name>
</gene>
<protein>
    <submittedName>
        <fullName evidence="5">Kinase-like protein</fullName>
    </submittedName>
</protein>
<feature type="domain" description="Wall-associated receptor kinase galacturonan-binding" evidence="4">
    <location>
        <begin position="46"/>
        <end position="103"/>
    </location>
</feature>
<dbReference type="GO" id="GO:0016301">
    <property type="term" value="F:kinase activity"/>
    <property type="evidence" value="ECO:0007669"/>
    <property type="project" value="UniProtKB-KW"/>
</dbReference>
<feature type="chain" id="PRO_5014365870" evidence="3">
    <location>
        <begin position="28"/>
        <end position="173"/>
    </location>
</feature>
<reference evidence="5 6" key="1">
    <citation type="journal article" date="2014" name="Am. J. Bot.">
        <title>Genome assembly and annotation for red clover (Trifolium pratense; Fabaceae).</title>
        <authorList>
            <person name="Istvanek J."/>
            <person name="Jaros M."/>
            <person name="Krenek A."/>
            <person name="Repkova J."/>
        </authorList>
    </citation>
    <scope>NUCLEOTIDE SEQUENCE [LARGE SCALE GENOMIC DNA]</scope>
    <source>
        <strain evidence="6">cv. Tatra</strain>
        <tissue evidence="5">Young leaves</tissue>
    </source>
</reference>
<dbReference type="InterPro" id="IPR025287">
    <property type="entry name" value="WAK_GUB"/>
</dbReference>
<dbReference type="EMBL" id="ASHM01054614">
    <property type="protein sequence ID" value="PNX87726.1"/>
    <property type="molecule type" value="Genomic_DNA"/>
</dbReference>
<dbReference type="AlphaFoldDB" id="A0A2K3MAB6"/>